<name>A0ABR2IC94_9EUKA</name>
<dbReference type="Proteomes" id="UP001470230">
    <property type="component" value="Unassembled WGS sequence"/>
</dbReference>
<dbReference type="EMBL" id="JAPFFF010000018">
    <property type="protein sequence ID" value="KAK8860165.1"/>
    <property type="molecule type" value="Genomic_DNA"/>
</dbReference>
<feature type="region of interest" description="Disordered" evidence="3">
    <location>
        <begin position="1"/>
        <end position="90"/>
    </location>
</feature>
<gene>
    <name evidence="4" type="ORF">M9Y10_011829</name>
</gene>
<dbReference type="InterPro" id="IPR052845">
    <property type="entry name" value="Axonemal_dynein_LC_domain"/>
</dbReference>
<organism evidence="4 5">
    <name type="scientific">Tritrichomonas musculus</name>
    <dbReference type="NCBI Taxonomy" id="1915356"/>
    <lineage>
        <taxon>Eukaryota</taxon>
        <taxon>Metamonada</taxon>
        <taxon>Parabasalia</taxon>
        <taxon>Tritrichomonadida</taxon>
        <taxon>Tritrichomonadidae</taxon>
        <taxon>Tritrichomonas</taxon>
    </lineage>
</organism>
<proteinExistence type="predicted"/>
<sequence>MTEEVPQDPPKIEDSKQIEDEQKSELPNKADEDEKNESEKNENSPSKRPLTVTFNVPENYTPSKNQSMRVSFNESRSTPSRPKTTSKGYASIKTADLSHISDHKTTNPGKSFIPPEFIREVMTPTPLRPETGTLNVDKKTWHTTVFPSENANSREEVQNLGKWLNQMLTENQKTSTDPFELAKNARHWFTIAYDELCREVSVDCPERAKLLASIWKRYQALFQRVIQLHQEEKDYLINCHKERTTALKSELEASQAKLKQISQQYRDDQERWSNSREKEETKFANMRKKLDLQVKNKRSLLIQINQLKERLENSSTEQKENENSDTKNVEPEKAEVETEEASKKEDITPQQISDRVHQLRQQMRKKIPSMYDVLATLDDIAHLVDQERKPSKNTRDLFPAFFEKALSPSYTGKIRTIEWTMSCLSHIYSLRLTLLSEQNLSYEYGGERTHFLDFIYEHFLLIFGLPQMATETLFDLIETVRGLSNSGNTRCRTFLRFIDAEPAYLDSTYLDFYCFCIGSFLVSNTQSNVLFKDVINEDTMEFSPLNGSLACELAKKVLFVISDNDTAEKYLNQVKEKFQLEPDSTVCADDIIEYLIEIYQMEENRISEQLKEQFEMDAAQYGGILSFGQFQTLSMFSAKKLDFRLYPVMMREIIQGTVSKSMSFQTFINGMHDHGLLVPFNFDRVNYNPEFHLEDSFGFLRQELAFHMPEITNLLEKARKDDDTLCKQICAAKAKLEQAIETKKIGFFTEVAQREFYELLLSVSIEYTDEY</sequence>
<protein>
    <submittedName>
        <fullName evidence="4">Uncharacterized protein</fullName>
    </submittedName>
</protein>
<feature type="compositionally biased region" description="Polar residues" evidence="3">
    <location>
        <begin position="52"/>
        <end position="74"/>
    </location>
</feature>
<evidence type="ECO:0000313" key="4">
    <source>
        <dbReference type="EMBL" id="KAK8860165.1"/>
    </source>
</evidence>
<evidence type="ECO:0000313" key="5">
    <source>
        <dbReference type="Proteomes" id="UP001470230"/>
    </source>
</evidence>
<dbReference type="Pfam" id="PF10211">
    <property type="entry name" value="Ax_dynein_light"/>
    <property type="match status" value="1"/>
</dbReference>
<feature type="coiled-coil region" evidence="2">
    <location>
        <begin position="244"/>
        <end position="271"/>
    </location>
</feature>
<feature type="compositionally biased region" description="Basic and acidic residues" evidence="3">
    <location>
        <begin position="311"/>
        <end position="347"/>
    </location>
</feature>
<reference evidence="4 5" key="1">
    <citation type="submission" date="2024-04" db="EMBL/GenBank/DDBJ databases">
        <title>Tritrichomonas musculus Genome.</title>
        <authorList>
            <person name="Alves-Ferreira E."/>
            <person name="Grigg M."/>
            <person name="Lorenzi H."/>
            <person name="Galac M."/>
        </authorList>
    </citation>
    <scope>NUCLEOTIDE SEQUENCE [LARGE SCALE GENOMIC DNA]</scope>
    <source>
        <strain evidence="4 5">EAF2021</strain>
    </source>
</reference>
<evidence type="ECO:0000256" key="2">
    <source>
        <dbReference type="SAM" id="Coils"/>
    </source>
</evidence>
<evidence type="ECO:0000256" key="3">
    <source>
        <dbReference type="SAM" id="MobiDB-lite"/>
    </source>
</evidence>
<comment type="caution">
    <text evidence="4">The sequence shown here is derived from an EMBL/GenBank/DDBJ whole genome shotgun (WGS) entry which is preliminary data.</text>
</comment>
<dbReference type="PANTHER" id="PTHR23052">
    <property type="entry name" value="AXONEMAL DYNEIN LIGHT CHAIN DOMAIN-CONTAINING PROTEIN 1"/>
    <property type="match status" value="1"/>
</dbReference>
<dbReference type="PANTHER" id="PTHR23052:SF1">
    <property type="entry name" value="AXONEMAL DYNEIN LIGHT CHAIN DOMAIN-CONTAINING PROTEIN 1"/>
    <property type="match status" value="1"/>
</dbReference>
<feature type="compositionally biased region" description="Basic and acidic residues" evidence="3">
    <location>
        <begin position="10"/>
        <end position="42"/>
    </location>
</feature>
<feature type="region of interest" description="Disordered" evidence="3">
    <location>
        <begin position="311"/>
        <end position="352"/>
    </location>
</feature>
<dbReference type="InterPro" id="IPR019347">
    <property type="entry name" value="Axonemal_dynein_light_chain"/>
</dbReference>
<keyword evidence="1 2" id="KW-0175">Coiled coil</keyword>
<feature type="compositionally biased region" description="Low complexity" evidence="3">
    <location>
        <begin position="75"/>
        <end position="87"/>
    </location>
</feature>
<keyword evidence="5" id="KW-1185">Reference proteome</keyword>
<evidence type="ECO:0000256" key="1">
    <source>
        <dbReference type="ARBA" id="ARBA00023054"/>
    </source>
</evidence>
<accession>A0ABR2IC94</accession>